<dbReference type="Gene3D" id="3.30.450.20">
    <property type="entry name" value="PAS domain"/>
    <property type="match status" value="1"/>
</dbReference>
<dbReference type="PROSITE" id="PS50883">
    <property type="entry name" value="EAL"/>
    <property type="match status" value="1"/>
</dbReference>
<dbReference type="SUPFAM" id="SSF55785">
    <property type="entry name" value="PYP-like sensor domain (PAS domain)"/>
    <property type="match status" value="1"/>
</dbReference>
<dbReference type="Pfam" id="PF00563">
    <property type="entry name" value="EAL"/>
    <property type="match status" value="1"/>
</dbReference>
<accession>A0A328Y4P9</accession>
<dbReference type="InterPro" id="IPR052155">
    <property type="entry name" value="Biofilm_reg_signaling"/>
</dbReference>
<dbReference type="SUPFAM" id="SSF55073">
    <property type="entry name" value="Nucleotide cyclase"/>
    <property type="match status" value="1"/>
</dbReference>
<evidence type="ECO:0000313" key="5">
    <source>
        <dbReference type="Proteomes" id="UP000249700"/>
    </source>
</evidence>
<evidence type="ECO:0000259" key="2">
    <source>
        <dbReference type="PROSITE" id="PS50883"/>
    </source>
</evidence>
<dbReference type="Proteomes" id="UP000249700">
    <property type="component" value="Unassembled WGS sequence"/>
</dbReference>
<dbReference type="InterPro" id="IPR000160">
    <property type="entry name" value="GGDEF_dom"/>
</dbReference>
<dbReference type="CDD" id="cd01948">
    <property type="entry name" value="EAL"/>
    <property type="match status" value="1"/>
</dbReference>
<evidence type="ECO:0000313" key="4">
    <source>
        <dbReference type="EMBL" id="RAR64296.1"/>
    </source>
</evidence>
<dbReference type="Pfam" id="PF08447">
    <property type="entry name" value="PAS_3"/>
    <property type="match status" value="1"/>
</dbReference>
<dbReference type="InterPro" id="IPR043128">
    <property type="entry name" value="Rev_trsase/Diguanyl_cyclase"/>
</dbReference>
<dbReference type="SMART" id="SM00065">
    <property type="entry name" value="GAF"/>
    <property type="match status" value="2"/>
</dbReference>
<dbReference type="Gene3D" id="3.30.450.40">
    <property type="match status" value="2"/>
</dbReference>
<name>A0A328Y4P9_9GAMM</name>
<feature type="domain" description="EAL" evidence="2">
    <location>
        <begin position="634"/>
        <end position="887"/>
    </location>
</feature>
<dbReference type="NCBIfam" id="TIGR00229">
    <property type="entry name" value="sensory_box"/>
    <property type="match status" value="1"/>
</dbReference>
<dbReference type="InterPro" id="IPR035919">
    <property type="entry name" value="EAL_sf"/>
</dbReference>
<proteinExistence type="predicted"/>
<dbReference type="InterPro" id="IPR029016">
    <property type="entry name" value="GAF-like_dom_sf"/>
</dbReference>
<dbReference type="Gene3D" id="3.30.70.270">
    <property type="match status" value="1"/>
</dbReference>
<dbReference type="EMBL" id="QLSX01000001">
    <property type="protein sequence ID" value="RAR64296.1"/>
    <property type="molecule type" value="Genomic_DNA"/>
</dbReference>
<dbReference type="PROSITE" id="PS50887">
    <property type="entry name" value="GGDEF"/>
    <property type="match status" value="1"/>
</dbReference>
<dbReference type="SUPFAM" id="SSF55781">
    <property type="entry name" value="GAF domain-like"/>
    <property type="match status" value="2"/>
</dbReference>
<dbReference type="InterPro" id="IPR013655">
    <property type="entry name" value="PAS_fold_3"/>
</dbReference>
<protein>
    <submittedName>
        <fullName evidence="4">PAS domain S-box-containing protein/diguanylate cyclase (GGDEF)-like protein</fullName>
    </submittedName>
</protein>
<dbReference type="InterPro" id="IPR035965">
    <property type="entry name" value="PAS-like_dom_sf"/>
</dbReference>
<dbReference type="Pfam" id="PF00990">
    <property type="entry name" value="GGDEF"/>
    <property type="match status" value="1"/>
</dbReference>
<dbReference type="PANTHER" id="PTHR44757:SF2">
    <property type="entry name" value="BIOFILM ARCHITECTURE MAINTENANCE PROTEIN MBAA"/>
    <property type="match status" value="1"/>
</dbReference>
<feature type="domain" description="PAS" evidence="1">
    <location>
        <begin position="192"/>
        <end position="246"/>
    </location>
</feature>
<gene>
    <name evidence="4" type="ORF">BCL93_101115</name>
</gene>
<comment type="caution">
    <text evidence="4">The sequence shown here is derived from an EMBL/GenBank/DDBJ whole genome shotgun (WGS) entry which is preliminary data.</text>
</comment>
<dbReference type="CDD" id="cd00130">
    <property type="entry name" value="PAS"/>
    <property type="match status" value="1"/>
</dbReference>
<reference evidence="4 5" key="1">
    <citation type="submission" date="2018-06" db="EMBL/GenBank/DDBJ databases">
        <title>Comparative analysis of microorganisms from saline springs in Andes Mountain Range, Colombia.</title>
        <authorList>
            <person name="Rubin E."/>
        </authorList>
    </citation>
    <scope>NUCLEOTIDE SEQUENCE [LARGE SCALE GENOMIC DNA]</scope>
    <source>
        <strain evidence="4 5">USBA-857</strain>
    </source>
</reference>
<dbReference type="Gene3D" id="3.20.20.450">
    <property type="entry name" value="EAL domain"/>
    <property type="match status" value="1"/>
</dbReference>
<dbReference type="InterPro" id="IPR000014">
    <property type="entry name" value="PAS"/>
</dbReference>
<dbReference type="PANTHER" id="PTHR44757">
    <property type="entry name" value="DIGUANYLATE CYCLASE DGCP"/>
    <property type="match status" value="1"/>
</dbReference>
<evidence type="ECO:0000259" key="3">
    <source>
        <dbReference type="PROSITE" id="PS50887"/>
    </source>
</evidence>
<dbReference type="AlphaFoldDB" id="A0A328Y4P9"/>
<dbReference type="InterPro" id="IPR003018">
    <property type="entry name" value="GAF"/>
</dbReference>
<dbReference type="InterPro" id="IPR029787">
    <property type="entry name" value="Nucleotide_cyclase"/>
</dbReference>
<dbReference type="InterPro" id="IPR001633">
    <property type="entry name" value="EAL_dom"/>
</dbReference>
<dbReference type="CDD" id="cd01949">
    <property type="entry name" value="GGDEF"/>
    <property type="match status" value="1"/>
</dbReference>
<dbReference type="SMART" id="SM00267">
    <property type="entry name" value="GGDEF"/>
    <property type="match status" value="1"/>
</dbReference>
<organism evidence="4 5">
    <name type="scientific">Onishia taeanensis</name>
    <dbReference type="NCBI Taxonomy" id="284577"/>
    <lineage>
        <taxon>Bacteria</taxon>
        <taxon>Pseudomonadati</taxon>
        <taxon>Pseudomonadota</taxon>
        <taxon>Gammaproteobacteria</taxon>
        <taxon>Oceanospirillales</taxon>
        <taxon>Halomonadaceae</taxon>
        <taxon>Onishia</taxon>
    </lineage>
</organism>
<dbReference type="Pfam" id="PF01590">
    <property type="entry name" value="GAF"/>
    <property type="match status" value="1"/>
</dbReference>
<dbReference type="OrthoDB" id="9787514at2"/>
<dbReference type="SMART" id="SM00052">
    <property type="entry name" value="EAL"/>
    <property type="match status" value="1"/>
</dbReference>
<dbReference type="RefSeq" id="WP_112053173.1">
    <property type="nucleotide sequence ID" value="NZ_QLSX01000001.1"/>
</dbReference>
<dbReference type="PROSITE" id="PS50112">
    <property type="entry name" value="PAS"/>
    <property type="match status" value="1"/>
</dbReference>
<dbReference type="SUPFAM" id="SSF141868">
    <property type="entry name" value="EAL domain-like"/>
    <property type="match status" value="1"/>
</dbReference>
<dbReference type="NCBIfam" id="TIGR00254">
    <property type="entry name" value="GGDEF"/>
    <property type="match status" value="1"/>
</dbReference>
<evidence type="ECO:0000259" key="1">
    <source>
        <dbReference type="PROSITE" id="PS50112"/>
    </source>
</evidence>
<feature type="domain" description="GGDEF" evidence="3">
    <location>
        <begin position="493"/>
        <end position="626"/>
    </location>
</feature>
<sequence>MAPPLASEQVFRELADGLALDNPTDSFFSELAVCLARILRVDHVIVACIDPSDNTMARTLGLWSRGRLLNNFSYPLAGSPCERVIRNEPCHYPEKVCAVFPDDDLLADLAAESYLGMPIIGRSGETLGLIGVLDTEPLWSSDIAREVLRIAAMRVGAELCRQRIMTAVEESERRLDTLMSHLPGMAYQRLHDREGSLTFVSHGAEALTGYDATQLTADDGYPFMEMVHPDDRQRIQRQIVEDVERRRPYHLNYRLRTAGGDTSWVSEQGQAVFGADGETAWLEGFIFDNTRQYESRRIQQAVMQIASSVTAMGGKPFFDQLVDHLTRALDADAGIIATLDASLADSSISTQAAVIDGRKVDNFSYALKGTPCEEVMEKGVCIITDKVAKILPPQADRFLGWARGYIGLRLDHSNGDSLGLLVVMFRSPLEDPDFVTTVLKIFAANAAAELERQMSGDYIKRLAFSDPETGLPNRASFMAQVSDALEKARTEDKTLGLLLMDLRRFKEINDTFGHSVGDSVLAAAGQRFCGMQHQDSELLARLGGDEFAVLIEAPTATMLADRMLCYQESLEAPLQVDERWFMLDVSIGGALYPEHGMSPGELFQHASLAAHHAKRQGEGRCLYDDQLGSAILRRQQLLDDFILAMRDGRLMLQYQPQVDLATGALSGAEVLCRWFDDERGWVSPGEFIPLAEERGLMKELGGWVLKTTSKQLRDWKRSGVAVVPRISVNVSAQQLEDVSFGEEVALHTMGVCPANIGLELTESGFMRDPEQAIGLMQALKAKGFGLAIDDFGTGYSSLAYLKRFAADTLKIDISFVRDMLSSSHDYTIVTTIIAMARSMGMKTVAEGVETIEQAQALAELGCDQAQGFYYGRPMSAEDFAMQWLRWP</sequence>